<organism evidence="2 3">
    <name type="scientific">Trifolium medium</name>
    <dbReference type="NCBI Taxonomy" id="97028"/>
    <lineage>
        <taxon>Eukaryota</taxon>
        <taxon>Viridiplantae</taxon>
        <taxon>Streptophyta</taxon>
        <taxon>Embryophyta</taxon>
        <taxon>Tracheophyta</taxon>
        <taxon>Spermatophyta</taxon>
        <taxon>Magnoliopsida</taxon>
        <taxon>eudicotyledons</taxon>
        <taxon>Gunneridae</taxon>
        <taxon>Pentapetalae</taxon>
        <taxon>rosids</taxon>
        <taxon>fabids</taxon>
        <taxon>Fabales</taxon>
        <taxon>Fabaceae</taxon>
        <taxon>Papilionoideae</taxon>
        <taxon>50 kb inversion clade</taxon>
        <taxon>NPAAA clade</taxon>
        <taxon>Hologalegina</taxon>
        <taxon>IRL clade</taxon>
        <taxon>Trifolieae</taxon>
        <taxon>Trifolium</taxon>
    </lineage>
</organism>
<reference evidence="2 3" key="1">
    <citation type="journal article" date="2018" name="Front. Plant Sci.">
        <title>Red Clover (Trifolium pratense) and Zigzag Clover (T. medium) - A Picture of Genomic Similarities and Differences.</title>
        <authorList>
            <person name="Dluhosova J."/>
            <person name="Istvanek J."/>
            <person name="Nedelnik J."/>
            <person name="Repkova J."/>
        </authorList>
    </citation>
    <scope>NUCLEOTIDE SEQUENCE [LARGE SCALE GENOMIC DNA]</scope>
    <source>
        <strain evidence="3">cv. 10/8</strain>
        <tissue evidence="2">Leaf</tissue>
    </source>
</reference>
<evidence type="ECO:0000256" key="1">
    <source>
        <dbReference type="SAM" id="Phobius"/>
    </source>
</evidence>
<accession>A0A392TW42</accession>
<evidence type="ECO:0000313" key="2">
    <source>
        <dbReference type="EMBL" id="MCI65381.1"/>
    </source>
</evidence>
<comment type="caution">
    <text evidence="2">The sequence shown here is derived from an EMBL/GenBank/DDBJ whole genome shotgun (WGS) entry which is preliminary data.</text>
</comment>
<dbReference type="Proteomes" id="UP000265520">
    <property type="component" value="Unassembled WGS sequence"/>
</dbReference>
<protein>
    <submittedName>
        <fullName evidence="2">Uncharacterized protein</fullName>
    </submittedName>
</protein>
<evidence type="ECO:0000313" key="3">
    <source>
        <dbReference type="Proteomes" id="UP000265520"/>
    </source>
</evidence>
<keyword evidence="1" id="KW-0812">Transmembrane</keyword>
<dbReference type="AlphaFoldDB" id="A0A392TW42"/>
<feature type="transmembrane region" description="Helical" evidence="1">
    <location>
        <begin position="35"/>
        <end position="55"/>
    </location>
</feature>
<keyword evidence="3" id="KW-1185">Reference proteome</keyword>
<keyword evidence="1" id="KW-0472">Membrane</keyword>
<proteinExistence type="predicted"/>
<sequence>MAQGATCVCVVSACSSLGAARRGGRRKARFREQVLLWPLVVAQGAGVSAHLGFFFQHQG</sequence>
<dbReference type="EMBL" id="LXQA010674731">
    <property type="protein sequence ID" value="MCI65381.1"/>
    <property type="molecule type" value="Genomic_DNA"/>
</dbReference>
<name>A0A392TW42_9FABA</name>
<keyword evidence="1" id="KW-1133">Transmembrane helix</keyword>